<comment type="caution">
    <text evidence="3">The sequence shown here is derived from an EMBL/GenBank/DDBJ whole genome shotgun (WGS) entry which is preliminary data.</text>
</comment>
<gene>
    <name evidence="3" type="ORF">NIES46_09310</name>
</gene>
<dbReference type="CDD" id="cd06260">
    <property type="entry name" value="DUF820-like"/>
    <property type="match status" value="1"/>
</dbReference>
<dbReference type="InterPro" id="IPR012296">
    <property type="entry name" value="Nuclease_put_TT1808"/>
</dbReference>
<reference evidence="3 4" key="1">
    <citation type="journal article" date="2019" name="J Genomics">
        <title>The Draft Genome of a Hydrogen-producing Cyanobacterium, Arthrospira platensis NIES-46.</title>
        <authorList>
            <person name="Suzuki S."/>
            <person name="Yamaguchi H."/>
            <person name="Kawachi M."/>
        </authorList>
    </citation>
    <scope>NUCLEOTIDE SEQUENCE [LARGE SCALE GENOMIC DNA]</scope>
    <source>
        <strain evidence="3 4">NIES-46</strain>
    </source>
</reference>
<evidence type="ECO:0000259" key="2">
    <source>
        <dbReference type="Pfam" id="PF05685"/>
    </source>
</evidence>
<dbReference type="Proteomes" id="UP000326169">
    <property type="component" value="Unassembled WGS sequence"/>
</dbReference>
<feature type="compositionally biased region" description="Low complexity" evidence="1">
    <location>
        <begin position="204"/>
        <end position="234"/>
    </location>
</feature>
<feature type="compositionally biased region" description="Low complexity" evidence="1">
    <location>
        <begin position="1"/>
        <end position="11"/>
    </location>
</feature>
<dbReference type="SUPFAM" id="SSF52980">
    <property type="entry name" value="Restriction endonuclease-like"/>
    <property type="match status" value="1"/>
</dbReference>
<dbReference type="GeneID" id="301681846"/>
<evidence type="ECO:0000256" key="1">
    <source>
        <dbReference type="SAM" id="MobiDB-lite"/>
    </source>
</evidence>
<accession>A0A5M3T200</accession>
<dbReference type="PANTHER" id="PTHR33352">
    <property type="entry name" value="SLR1095 PROTEIN"/>
    <property type="match status" value="1"/>
</dbReference>
<evidence type="ECO:0000313" key="4">
    <source>
        <dbReference type="Proteomes" id="UP000326169"/>
    </source>
</evidence>
<dbReference type="PANTHER" id="PTHR33352:SF2">
    <property type="entry name" value="SLL0995 PROTEIN"/>
    <property type="match status" value="1"/>
</dbReference>
<feature type="domain" description="Putative restriction endonuclease" evidence="2">
    <location>
        <begin position="43"/>
        <end position="167"/>
    </location>
</feature>
<dbReference type="Pfam" id="PF05685">
    <property type="entry name" value="Uma2"/>
    <property type="match status" value="1"/>
</dbReference>
<organism evidence="3 4">
    <name type="scientific">Limnospira platensis NIES-46</name>
    <dbReference type="NCBI Taxonomy" id="1236695"/>
    <lineage>
        <taxon>Bacteria</taxon>
        <taxon>Bacillati</taxon>
        <taxon>Cyanobacteriota</taxon>
        <taxon>Cyanophyceae</taxon>
        <taxon>Oscillatoriophycideae</taxon>
        <taxon>Oscillatoriales</taxon>
        <taxon>Sirenicapillariaceae</taxon>
        <taxon>Limnospira</taxon>
    </lineage>
</organism>
<sequence length="261" mass="30687">MVTTPQPTQPTKVIYPDSDGNPMAENTRQFRWIVVIKENLEILFDDDPNVFVAGDLLWYPMEGNNKLRQAPDIMVAFGRPKGVPEASPQENRGSYKQWEEGNIPPQVVFEILSPGNRLKEMVKKQQFYDRYGVEEYYIFDPDRFDFHGWIRNQTGSLELIEQAENWTSPRLGIRFELIEEQFTIYRPDGQRFLTPTELAKLAEQQRQEAQQQRQEAQQQRLEAQQQRQEAQQQHQRAELAEARLRELEARLQQLEGDRPSP</sequence>
<name>A0A5M3T200_LIMPL</name>
<dbReference type="RefSeq" id="WP_014276157.1">
    <property type="nucleotide sequence ID" value="NZ_BIMW01000049.1"/>
</dbReference>
<proteinExistence type="predicted"/>
<keyword evidence="4" id="KW-1185">Reference proteome</keyword>
<feature type="region of interest" description="Disordered" evidence="1">
    <location>
        <begin position="1"/>
        <end position="22"/>
    </location>
</feature>
<protein>
    <recommendedName>
        <fullName evidence="2">Putative restriction endonuclease domain-containing protein</fullName>
    </recommendedName>
</protein>
<dbReference type="InterPro" id="IPR008538">
    <property type="entry name" value="Uma2"/>
</dbReference>
<feature type="region of interest" description="Disordered" evidence="1">
    <location>
        <begin position="204"/>
        <end position="241"/>
    </location>
</feature>
<dbReference type="EMBL" id="BIMW01000049">
    <property type="protein sequence ID" value="GCE92887.1"/>
    <property type="molecule type" value="Genomic_DNA"/>
</dbReference>
<evidence type="ECO:0000313" key="3">
    <source>
        <dbReference type="EMBL" id="GCE92887.1"/>
    </source>
</evidence>
<dbReference type="Gene3D" id="3.90.1570.10">
    <property type="entry name" value="tt1808, chain A"/>
    <property type="match status" value="1"/>
</dbReference>
<dbReference type="InterPro" id="IPR011335">
    <property type="entry name" value="Restrct_endonuc-II-like"/>
</dbReference>